<reference evidence="2" key="1">
    <citation type="submission" date="2017-05" db="EMBL/GenBank/DDBJ databases">
        <title>Complete and WGS of Bordetella genogroups.</title>
        <authorList>
            <person name="Spilker T."/>
            <person name="Lipuma J."/>
        </authorList>
    </citation>
    <scope>NUCLEOTIDE SEQUENCE</scope>
    <source>
        <strain evidence="2">AU21707</strain>
    </source>
</reference>
<feature type="domain" description="Putative adhesin Stv" evidence="1">
    <location>
        <begin position="67"/>
        <end position="204"/>
    </location>
</feature>
<protein>
    <recommendedName>
        <fullName evidence="1">Putative adhesin Stv domain-containing protein</fullName>
    </recommendedName>
</protein>
<organism evidence="2 3">
    <name type="scientific">Bordetella genomosp. 9</name>
    <dbReference type="NCBI Taxonomy" id="1416803"/>
    <lineage>
        <taxon>Bacteria</taxon>
        <taxon>Pseudomonadati</taxon>
        <taxon>Pseudomonadota</taxon>
        <taxon>Betaproteobacteria</taxon>
        <taxon>Burkholderiales</taxon>
        <taxon>Alcaligenaceae</taxon>
        <taxon>Bordetella</taxon>
    </lineage>
</organism>
<keyword evidence="3" id="KW-1185">Reference proteome</keyword>
<accession>A0A261R225</accession>
<dbReference type="Proteomes" id="UP000216857">
    <property type="component" value="Unassembled WGS sequence"/>
</dbReference>
<evidence type="ECO:0000313" key="2">
    <source>
        <dbReference type="EMBL" id="OZI19021.1"/>
    </source>
</evidence>
<dbReference type="RefSeq" id="WP_094847702.1">
    <property type="nucleotide sequence ID" value="NZ_NEVJ01000003.1"/>
</dbReference>
<gene>
    <name evidence="2" type="ORF">CAL26_15250</name>
</gene>
<proteinExistence type="predicted"/>
<dbReference type="OrthoDB" id="8636705at2"/>
<sequence length="227" mass="26456">MPGHYIFKPRLTTTFPVSSRPSTAFPVSRPTTAFPASTRTVSARPDKYVSSTHYGRYVLWQGRRNTELVISSHGSHVVEDRRRRHIVPPGMALHFYGPDYAAINTHLVDQAFIREQVAARPYEIRSSGHGYLDYELSKIQVRPREGKGENYNHIIECLPRYDLVTIEQLNDNGPYEHMLLSELLAHLRSQGHRYTKIHCFFCRSLRDRDLRRHPSLQQFVRPPYMVR</sequence>
<comment type="caution">
    <text evidence="2">The sequence shown here is derived from an EMBL/GenBank/DDBJ whole genome shotgun (WGS) entry which is preliminary data.</text>
</comment>
<dbReference type="Pfam" id="PF21527">
    <property type="entry name" value="Stv"/>
    <property type="match status" value="1"/>
</dbReference>
<dbReference type="AlphaFoldDB" id="A0A261R225"/>
<dbReference type="InterPro" id="IPR049002">
    <property type="entry name" value="Stv"/>
</dbReference>
<name>A0A261R225_9BORD</name>
<evidence type="ECO:0000313" key="3">
    <source>
        <dbReference type="Proteomes" id="UP000216857"/>
    </source>
</evidence>
<dbReference type="EMBL" id="NEVJ01000003">
    <property type="protein sequence ID" value="OZI19021.1"/>
    <property type="molecule type" value="Genomic_DNA"/>
</dbReference>
<evidence type="ECO:0000259" key="1">
    <source>
        <dbReference type="Pfam" id="PF21527"/>
    </source>
</evidence>